<reference evidence="1 2" key="1">
    <citation type="journal article" date="2021" name="BMC Genomics">
        <title>Datura genome reveals duplications of psychoactive alkaloid biosynthetic genes and high mutation rate following tissue culture.</title>
        <authorList>
            <person name="Rajewski A."/>
            <person name="Carter-House D."/>
            <person name="Stajich J."/>
            <person name="Litt A."/>
        </authorList>
    </citation>
    <scope>NUCLEOTIDE SEQUENCE [LARGE SCALE GENOMIC DNA]</scope>
    <source>
        <strain evidence="1">AR-01</strain>
    </source>
</reference>
<dbReference type="SUPFAM" id="SSF50249">
    <property type="entry name" value="Nucleic acid-binding proteins"/>
    <property type="match status" value="1"/>
</dbReference>
<gene>
    <name evidence="1" type="ORF">HAX54_018760</name>
</gene>
<keyword evidence="2" id="KW-1185">Reference proteome</keyword>
<proteinExistence type="predicted"/>
<accession>A0ABS8S1N7</accession>
<organism evidence="1 2">
    <name type="scientific">Datura stramonium</name>
    <name type="common">Jimsonweed</name>
    <name type="synonym">Common thornapple</name>
    <dbReference type="NCBI Taxonomy" id="4076"/>
    <lineage>
        <taxon>Eukaryota</taxon>
        <taxon>Viridiplantae</taxon>
        <taxon>Streptophyta</taxon>
        <taxon>Embryophyta</taxon>
        <taxon>Tracheophyta</taxon>
        <taxon>Spermatophyta</taxon>
        <taxon>Magnoliopsida</taxon>
        <taxon>eudicotyledons</taxon>
        <taxon>Gunneridae</taxon>
        <taxon>Pentapetalae</taxon>
        <taxon>asterids</taxon>
        <taxon>lamiids</taxon>
        <taxon>Solanales</taxon>
        <taxon>Solanaceae</taxon>
        <taxon>Solanoideae</taxon>
        <taxon>Datureae</taxon>
        <taxon>Datura</taxon>
    </lineage>
</organism>
<dbReference type="InterPro" id="IPR012340">
    <property type="entry name" value="NA-bd_OB-fold"/>
</dbReference>
<dbReference type="EMBL" id="JACEIK010000229">
    <property type="protein sequence ID" value="MCD7452933.1"/>
    <property type="molecule type" value="Genomic_DNA"/>
</dbReference>
<sequence length="146" mass="17117">MEQRLTIDAITPLISEWTCKIQVIDKFHPRESKDQAVHFQTIIVQDENEEQVCIILYCDDIGRCHKLFQLFDTYLISTAKVREPRGYQYESIDLNGLLIVIYSKKKPVMFTMWDDLADNEGATLLRQLHEHPVILAKRIGFTEYRG</sequence>
<dbReference type="Gene3D" id="2.40.50.140">
    <property type="entry name" value="Nucleic acid-binding proteins"/>
    <property type="match status" value="1"/>
</dbReference>
<comment type="caution">
    <text evidence="1">The sequence shown here is derived from an EMBL/GenBank/DDBJ whole genome shotgun (WGS) entry which is preliminary data.</text>
</comment>
<protein>
    <submittedName>
        <fullName evidence="1">Uncharacterized protein</fullName>
    </submittedName>
</protein>
<feature type="non-terminal residue" evidence="1">
    <location>
        <position position="146"/>
    </location>
</feature>
<evidence type="ECO:0000313" key="1">
    <source>
        <dbReference type="EMBL" id="MCD7452933.1"/>
    </source>
</evidence>
<name>A0ABS8S1N7_DATST</name>
<dbReference type="Proteomes" id="UP000823775">
    <property type="component" value="Unassembled WGS sequence"/>
</dbReference>
<evidence type="ECO:0000313" key="2">
    <source>
        <dbReference type="Proteomes" id="UP000823775"/>
    </source>
</evidence>